<keyword evidence="6" id="KW-0175">Coiled coil</keyword>
<feature type="domain" description="PAS" evidence="9">
    <location>
        <begin position="576"/>
        <end position="647"/>
    </location>
</feature>
<keyword evidence="12" id="KW-1185">Reference proteome</keyword>
<dbReference type="EC" id="2.7.13.3" evidence="2"/>
<dbReference type="InterPro" id="IPR052162">
    <property type="entry name" value="Sensor_kinase/Photoreceptor"/>
</dbReference>
<evidence type="ECO:0000256" key="3">
    <source>
        <dbReference type="ARBA" id="ARBA00022553"/>
    </source>
</evidence>
<dbReference type="PROSITE" id="PS50109">
    <property type="entry name" value="HIS_KIN"/>
    <property type="match status" value="1"/>
</dbReference>
<evidence type="ECO:0000256" key="5">
    <source>
        <dbReference type="ARBA" id="ARBA00022777"/>
    </source>
</evidence>
<dbReference type="InterPro" id="IPR000700">
    <property type="entry name" value="PAS-assoc_C"/>
</dbReference>
<dbReference type="SMART" id="SM00387">
    <property type="entry name" value="HATPase_c"/>
    <property type="match status" value="1"/>
</dbReference>
<evidence type="ECO:0000256" key="2">
    <source>
        <dbReference type="ARBA" id="ARBA00012438"/>
    </source>
</evidence>
<dbReference type="SUPFAM" id="SSF55785">
    <property type="entry name" value="PYP-like sensor domain (PAS domain)"/>
    <property type="match status" value="5"/>
</dbReference>
<keyword evidence="4" id="KW-0808">Transferase</keyword>
<feature type="domain" description="Histidine kinase" evidence="8">
    <location>
        <begin position="851"/>
        <end position="1066"/>
    </location>
</feature>
<dbReference type="InterPro" id="IPR013656">
    <property type="entry name" value="PAS_4"/>
</dbReference>
<dbReference type="Pfam" id="PF08447">
    <property type="entry name" value="PAS_3"/>
    <property type="match status" value="2"/>
</dbReference>
<dbReference type="InterPro" id="IPR005467">
    <property type="entry name" value="His_kinase_dom"/>
</dbReference>
<dbReference type="RefSeq" id="WP_321545746.1">
    <property type="nucleotide sequence ID" value="NZ_JAXIVS010000003.1"/>
</dbReference>
<evidence type="ECO:0000256" key="4">
    <source>
        <dbReference type="ARBA" id="ARBA00022679"/>
    </source>
</evidence>
<dbReference type="CDD" id="cd00075">
    <property type="entry name" value="HATPase"/>
    <property type="match status" value="1"/>
</dbReference>
<evidence type="ECO:0000313" key="11">
    <source>
        <dbReference type="EMBL" id="MDY7227029.1"/>
    </source>
</evidence>
<reference evidence="11 12" key="1">
    <citation type="submission" date="2023-12" db="EMBL/GenBank/DDBJ databases">
        <title>the genome sequence of Hyalangium sp. s54d21.</title>
        <authorList>
            <person name="Zhang X."/>
        </authorList>
    </citation>
    <scope>NUCLEOTIDE SEQUENCE [LARGE SCALE GENOMIC DNA]</scope>
    <source>
        <strain evidence="12">s54d21</strain>
    </source>
</reference>
<dbReference type="Pfam" id="PF08448">
    <property type="entry name" value="PAS_4"/>
    <property type="match status" value="3"/>
</dbReference>
<protein>
    <recommendedName>
        <fullName evidence="2">histidine kinase</fullName>
        <ecNumber evidence="2">2.7.13.3</ecNumber>
    </recommendedName>
</protein>
<dbReference type="Gene3D" id="1.10.287.130">
    <property type="match status" value="1"/>
</dbReference>
<evidence type="ECO:0000259" key="8">
    <source>
        <dbReference type="PROSITE" id="PS50109"/>
    </source>
</evidence>
<gene>
    <name evidence="11" type="ORF">SYV04_11535</name>
</gene>
<feature type="region of interest" description="Disordered" evidence="7">
    <location>
        <begin position="65"/>
        <end position="84"/>
    </location>
</feature>
<name>A0ABU5H0R0_9BACT</name>
<dbReference type="Proteomes" id="UP001291309">
    <property type="component" value="Unassembled WGS sequence"/>
</dbReference>
<dbReference type="EMBL" id="JAXIVS010000003">
    <property type="protein sequence ID" value="MDY7227029.1"/>
    <property type="molecule type" value="Genomic_DNA"/>
</dbReference>
<dbReference type="NCBIfam" id="TIGR00229">
    <property type="entry name" value="sensory_box"/>
    <property type="match status" value="3"/>
</dbReference>
<organism evidence="11 12">
    <name type="scientific">Hyalangium rubrum</name>
    <dbReference type="NCBI Taxonomy" id="3103134"/>
    <lineage>
        <taxon>Bacteria</taxon>
        <taxon>Pseudomonadati</taxon>
        <taxon>Myxococcota</taxon>
        <taxon>Myxococcia</taxon>
        <taxon>Myxococcales</taxon>
        <taxon>Cystobacterineae</taxon>
        <taxon>Archangiaceae</taxon>
        <taxon>Hyalangium</taxon>
    </lineage>
</organism>
<dbReference type="SMART" id="SM00091">
    <property type="entry name" value="PAS"/>
    <property type="match status" value="5"/>
</dbReference>
<feature type="domain" description="PAS" evidence="9">
    <location>
        <begin position="296"/>
        <end position="367"/>
    </location>
</feature>
<dbReference type="Gene3D" id="2.10.70.100">
    <property type="match status" value="2"/>
</dbReference>
<evidence type="ECO:0000259" key="10">
    <source>
        <dbReference type="PROSITE" id="PS50113"/>
    </source>
</evidence>
<dbReference type="InterPro" id="IPR013655">
    <property type="entry name" value="PAS_fold_3"/>
</dbReference>
<dbReference type="InterPro" id="IPR036097">
    <property type="entry name" value="HisK_dim/P_sf"/>
</dbReference>
<dbReference type="Pfam" id="PF00512">
    <property type="entry name" value="HisKA"/>
    <property type="match status" value="1"/>
</dbReference>
<evidence type="ECO:0000256" key="1">
    <source>
        <dbReference type="ARBA" id="ARBA00000085"/>
    </source>
</evidence>
<dbReference type="SUPFAM" id="SSF47384">
    <property type="entry name" value="Homodimeric domain of signal transducing histidine kinase"/>
    <property type="match status" value="1"/>
</dbReference>
<dbReference type="PANTHER" id="PTHR43304:SF1">
    <property type="entry name" value="PAC DOMAIN-CONTAINING PROTEIN"/>
    <property type="match status" value="1"/>
</dbReference>
<dbReference type="InterPro" id="IPR035965">
    <property type="entry name" value="PAS-like_dom_sf"/>
</dbReference>
<dbReference type="InterPro" id="IPR001610">
    <property type="entry name" value="PAC"/>
</dbReference>
<evidence type="ECO:0000256" key="7">
    <source>
        <dbReference type="SAM" id="MobiDB-lite"/>
    </source>
</evidence>
<dbReference type="PROSITE" id="PS50112">
    <property type="entry name" value="PAS"/>
    <property type="match status" value="2"/>
</dbReference>
<dbReference type="InterPro" id="IPR036890">
    <property type="entry name" value="HATPase_C_sf"/>
</dbReference>
<keyword evidence="5" id="KW-0418">Kinase</keyword>
<comment type="catalytic activity">
    <reaction evidence="1">
        <text>ATP + protein L-histidine = ADP + protein N-phospho-L-histidine.</text>
        <dbReference type="EC" id="2.7.13.3"/>
    </reaction>
</comment>
<dbReference type="Pfam" id="PF02518">
    <property type="entry name" value="HATPase_c"/>
    <property type="match status" value="1"/>
</dbReference>
<dbReference type="CDD" id="cd00130">
    <property type="entry name" value="PAS"/>
    <property type="match status" value="2"/>
</dbReference>
<dbReference type="PANTHER" id="PTHR43304">
    <property type="entry name" value="PHYTOCHROME-LIKE PROTEIN CPH1"/>
    <property type="match status" value="1"/>
</dbReference>
<feature type="domain" description="PAC" evidence="10">
    <location>
        <begin position="372"/>
        <end position="425"/>
    </location>
</feature>
<dbReference type="PRINTS" id="PR00344">
    <property type="entry name" value="BCTRLSENSOR"/>
</dbReference>
<dbReference type="InterPro" id="IPR003594">
    <property type="entry name" value="HATPase_dom"/>
</dbReference>
<evidence type="ECO:0000256" key="6">
    <source>
        <dbReference type="SAM" id="Coils"/>
    </source>
</evidence>
<feature type="coiled-coil region" evidence="6">
    <location>
        <begin position="411"/>
        <end position="447"/>
    </location>
</feature>
<dbReference type="InterPro" id="IPR004358">
    <property type="entry name" value="Sig_transdc_His_kin-like_C"/>
</dbReference>
<dbReference type="SUPFAM" id="SSF55874">
    <property type="entry name" value="ATPase domain of HSP90 chaperone/DNA topoisomerase II/histidine kinase"/>
    <property type="match status" value="1"/>
</dbReference>
<sequence>MDSVSQRLAGTSAASLVREQKDQILQRWEQRVLREIYASGAQDRPALIDSLPDFLEQLACTLTAPTSSSQADHNAQVARLHGEERSRHPDYTLGQLIHEYHVLREVLVDTLAQQQGLAPEALRILHAFIDQCTREAATRFAERAQEKLGRIEQSAKAKEHELDQLFARSAGPMVFFSGPDFVYERVNARYLEILRDRHILGKPVMDAVPELSTSEFPTILKSVFETGKPVFVSEGRVDIQDKQTGVVHPRYFDAWYFRIEDLEGKPSGIFHSATEVTERVLIRQEAQRTAQALRISEQRLAEALAVSGAGTWEVELGTQEVLADRRFREMFGLTQDEPFSLAKGLAIIHPEDAPTVAAAVADAIAGKNGGHYEADYRTVPRADGRYQWVAARGQTYFDAHGKALRFVGTGVDITARKLAEAEREAVLARERAARAEAEAERQKLYSLFMQAPMAICIQEGPEHTYTLANPLYRELVGGRDVVGKTLREALPDIEGQGFDKLLDGVLTQGVPFFGKEVPVKFARHAEGEAAILNFVYAPMRNAAGQVYGVLTAATDVTEQVQAREVALKAAEKLRESEQRRALALEVSGAGTWELDLSTHQFIADERMRVLFGLSLDEPFDLKRLLSILPPEEAAVVERGTAEALAGRNGGASEAEYRTIFLPDGRRRWVSARGQVYFDAAGKPLRFLGTVTDITAQKDLDAARTSLLASIADQSVFGVAVLRGPELRFELANEGYRKSVGNREVLGKGLLEALPELAGQGADVQLLETLRTGKAFTGREVRYWIDSEGKGRPEPRAYNFTWQPIRTMEGKMDSILVLTHDVTEGVRAREREAELAREALARAEFEQHLIGIVSHDLRNPLSAIQLGATLLSRREDMDGRALKAVVRIQTSAERAIRMVKDLLDFTQARVGGGFPLTLRPMDLHELIRSTVEEVEIAHLPREVQVRSSGDGRGTWDVDRLGQLVQNLITNALKYSPEDTPVRVTTRGEDGEVMLSVQNEGAPIPPERFARLFQPMQRGMEGVDKATRSVGLGLYIVRAIVEAHHGDITVSSTEETGTTFTVRLPRVVPAATVTRLEER</sequence>
<keyword evidence="3" id="KW-0597">Phosphoprotein</keyword>
<feature type="domain" description="PAC" evidence="10">
    <location>
        <begin position="652"/>
        <end position="705"/>
    </location>
</feature>
<dbReference type="Gene3D" id="3.30.450.20">
    <property type="entry name" value="PAS domain"/>
    <property type="match status" value="5"/>
</dbReference>
<evidence type="ECO:0000259" key="9">
    <source>
        <dbReference type="PROSITE" id="PS50112"/>
    </source>
</evidence>
<dbReference type="InterPro" id="IPR000014">
    <property type="entry name" value="PAS"/>
</dbReference>
<dbReference type="PROSITE" id="PS50113">
    <property type="entry name" value="PAC"/>
    <property type="match status" value="3"/>
</dbReference>
<dbReference type="SMART" id="SM00388">
    <property type="entry name" value="HisKA"/>
    <property type="match status" value="1"/>
</dbReference>
<proteinExistence type="predicted"/>
<dbReference type="SMART" id="SM00086">
    <property type="entry name" value="PAC"/>
    <property type="match status" value="3"/>
</dbReference>
<evidence type="ECO:0000313" key="12">
    <source>
        <dbReference type="Proteomes" id="UP001291309"/>
    </source>
</evidence>
<dbReference type="Gene3D" id="3.30.565.10">
    <property type="entry name" value="Histidine kinase-like ATPase, C-terminal domain"/>
    <property type="match status" value="1"/>
</dbReference>
<dbReference type="CDD" id="cd00082">
    <property type="entry name" value="HisKA"/>
    <property type="match status" value="1"/>
</dbReference>
<feature type="domain" description="PAC" evidence="10">
    <location>
        <begin position="515"/>
        <end position="568"/>
    </location>
</feature>
<comment type="caution">
    <text evidence="11">The sequence shown here is derived from an EMBL/GenBank/DDBJ whole genome shotgun (WGS) entry which is preliminary data.</text>
</comment>
<accession>A0ABU5H0R0</accession>
<dbReference type="InterPro" id="IPR003661">
    <property type="entry name" value="HisK_dim/P_dom"/>
</dbReference>